<evidence type="ECO:0000313" key="2">
    <source>
        <dbReference type="EMBL" id="KAG0481561.1"/>
    </source>
</evidence>
<dbReference type="EMBL" id="JADCNL010000005">
    <property type="protein sequence ID" value="KAG0481561.1"/>
    <property type="molecule type" value="Genomic_DNA"/>
</dbReference>
<keyword evidence="3" id="KW-1185">Reference proteome</keyword>
<protein>
    <submittedName>
        <fullName evidence="2">Uncharacterized protein</fullName>
    </submittedName>
</protein>
<dbReference type="AlphaFoldDB" id="A0A835R2J6"/>
<gene>
    <name evidence="2" type="ORF">HPP92_012419</name>
</gene>
<feature type="region of interest" description="Disordered" evidence="1">
    <location>
        <begin position="1"/>
        <end position="22"/>
    </location>
</feature>
<name>A0A835R2J6_VANPL</name>
<comment type="caution">
    <text evidence="2">The sequence shown here is derived from an EMBL/GenBank/DDBJ whole genome shotgun (WGS) entry which is preliminary data.</text>
</comment>
<sequence>MEVVAYGGRACPSSGSQSSEDLRSKPTVRCCHLSDKDDLKVEIARFLLTLFCLPSQYSL</sequence>
<accession>A0A835R2J6</accession>
<reference evidence="2 3" key="1">
    <citation type="journal article" date="2020" name="Nat. Food">
        <title>A phased Vanilla planifolia genome enables genetic improvement of flavour and production.</title>
        <authorList>
            <person name="Hasing T."/>
            <person name="Tang H."/>
            <person name="Brym M."/>
            <person name="Khazi F."/>
            <person name="Huang T."/>
            <person name="Chambers A.H."/>
        </authorList>
    </citation>
    <scope>NUCLEOTIDE SEQUENCE [LARGE SCALE GENOMIC DNA]</scope>
    <source>
        <tissue evidence="2">Leaf</tissue>
    </source>
</reference>
<evidence type="ECO:0000256" key="1">
    <source>
        <dbReference type="SAM" id="MobiDB-lite"/>
    </source>
</evidence>
<proteinExistence type="predicted"/>
<dbReference type="Proteomes" id="UP000636800">
    <property type="component" value="Chromosome 5"/>
</dbReference>
<evidence type="ECO:0000313" key="3">
    <source>
        <dbReference type="Proteomes" id="UP000636800"/>
    </source>
</evidence>
<organism evidence="2 3">
    <name type="scientific">Vanilla planifolia</name>
    <name type="common">Vanilla</name>
    <dbReference type="NCBI Taxonomy" id="51239"/>
    <lineage>
        <taxon>Eukaryota</taxon>
        <taxon>Viridiplantae</taxon>
        <taxon>Streptophyta</taxon>
        <taxon>Embryophyta</taxon>
        <taxon>Tracheophyta</taxon>
        <taxon>Spermatophyta</taxon>
        <taxon>Magnoliopsida</taxon>
        <taxon>Liliopsida</taxon>
        <taxon>Asparagales</taxon>
        <taxon>Orchidaceae</taxon>
        <taxon>Vanilloideae</taxon>
        <taxon>Vanilleae</taxon>
        <taxon>Vanilla</taxon>
    </lineage>
</organism>
<dbReference type="OrthoDB" id="26371at2759"/>